<feature type="chain" id="PRO_5046172983" evidence="1">
    <location>
        <begin position="31"/>
        <end position="157"/>
    </location>
</feature>
<reference evidence="2 3" key="1">
    <citation type="submission" date="2022-12" db="EMBL/GenBank/DDBJ databases">
        <title>Genome Sequence of Deinococcus aquaticus Type Strain PB314.</title>
        <authorList>
            <person name="Albert C."/>
            <person name="Hill J."/>
            <person name="Boren L."/>
            <person name="Scholz-Ng S."/>
            <person name="Fatema N."/>
            <person name="Grosso R."/>
            <person name="Soboslay E."/>
            <person name="Tuohy J."/>
        </authorList>
    </citation>
    <scope>NUCLEOTIDE SEQUENCE [LARGE SCALE GENOMIC DNA]</scope>
    <source>
        <strain evidence="2 3">PB-314</strain>
    </source>
</reference>
<feature type="signal peptide" evidence="1">
    <location>
        <begin position="1"/>
        <end position="30"/>
    </location>
</feature>
<gene>
    <name evidence="2" type="ORF">M8445_00270</name>
</gene>
<sequence length="157" mass="16965">MSVRRPASPLAFPACTLALCLGALTEGTWAAAQDTPGTPPPAATQARLTALPPATVDPWPDAPVLTRLFRLPAGRADAQQLIAALDLTVAQVRELQRLAGSETLYVQGEVTASTPAKLAVMRAEKDRKVRLLLGADYALFRQIVRDWWREQLRRAGG</sequence>
<protein>
    <submittedName>
        <fullName evidence="2">Uncharacterized protein</fullName>
    </submittedName>
</protein>
<name>A0ABY7V262_9DEIO</name>
<keyword evidence="1" id="KW-0732">Signal</keyword>
<dbReference type="EMBL" id="CP115165">
    <property type="protein sequence ID" value="WDA58689.1"/>
    <property type="molecule type" value="Genomic_DNA"/>
</dbReference>
<keyword evidence="3" id="KW-1185">Reference proteome</keyword>
<dbReference type="RefSeq" id="WP_273988858.1">
    <property type="nucleotide sequence ID" value="NZ_BAABQT010000001.1"/>
</dbReference>
<accession>A0ABY7V262</accession>
<evidence type="ECO:0000313" key="2">
    <source>
        <dbReference type="EMBL" id="WDA58689.1"/>
    </source>
</evidence>
<evidence type="ECO:0000313" key="3">
    <source>
        <dbReference type="Proteomes" id="UP001217044"/>
    </source>
</evidence>
<dbReference type="Proteomes" id="UP001217044">
    <property type="component" value="Chromosome"/>
</dbReference>
<evidence type="ECO:0000256" key="1">
    <source>
        <dbReference type="SAM" id="SignalP"/>
    </source>
</evidence>
<organism evidence="2 3">
    <name type="scientific">Deinococcus aquaticus</name>
    <dbReference type="NCBI Taxonomy" id="328692"/>
    <lineage>
        <taxon>Bacteria</taxon>
        <taxon>Thermotogati</taxon>
        <taxon>Deinococcota</taxon>
        <taxon>Deinococci</taxon>
        <taxon>Deinococcales</taxon>
        <taxon>Deinococcaceae</taxon>
        <taxon>Deinococcus</taxon>
    </lineage>
</organism>
<proteinExistence type="predicted"/>